<name>A0A081N1J9_9GAMM</name>
<keyword evidence="4" id="KW-0411">Iron-sulfur</keyword>
<dbReference type="CDD" id="cd03467">
    <property type="entry name" value="Rieske"/>
    <property type="match status" value="1"/>
</dbReference>
<gene>
    <name evidence="6" type="ORF">GZ77_17335</name>
</gene>
<dbReference type="RefSeq" id="WP_034877690.1">
    <property type="nucleotide sequence ID" value="NZ_JOKG01000004.1"/>
</dbReference>
<keyword evidence="7" id="KW-1185">Reference proteome</keyword>
<evidence type="ECO:0000256" key="2">
    <source>
        <dbReference type="ARBA" id="ARBA00022723"/>
    </source>
</evidence>
<evidence type="ECO:0000313" key="7">
    <source>
        <dbReference type="Proteomes" id="UP000028006"/>
    </source>
</evidence>
<dbReference type="SUPFAM" id="SSF50022">
    <property type="entry name" value="ISP domain"/>
    <property type="match status" value="1"/>
</dbReference>
<dbReference type="PANTHER" id="PTHR40261:SF1">
    <property type="entry name" value="RIESKE DOMAIN-CONTAINING PROTEIN"/>
    <property type="match status" value="1"/>
</dbReference>
<dbReference type="EMBL" id="JOKG01000004">
    <property type="protein sequence ID" value="KEQ12322.1"/>
    <property type="molecule type" value="Genomic_DNA"/>
</dbReference>
<evidence type="ECO:0000313" key="6">
    <source>
        <dbReference type="EMBL" id="KEQ12322.1"/>
    </source>
</evidence>
<evidence type="ECO:0000259" key="5">
    <source>
        <dbReference type="PROSITE" id="PS51296"/>
    </source>
</evidence>
<dbReference type="Proteomes" id="UP000028006">
    <property type="component" value="Unassembled WGS sequence"/>
</dbReference>
<protein>
    <submittedName>
        <fullName evidence="6">(2Fe-2S)-binding protein</fullName>
    </submittedName>
</protein>
<dbReference type="GO" id="GO:0046872">
    <property type="term" value="F:metal ion binding"/>
    <property type="evidence" value="ECO:0007669"/>
    <property type="project" value="UniProtKB-KW"/>
</dbReference>
<comment type="caution">
    <text evidence="6">The sequence shown here is derived from an EMBL/GenBank/DDBJ whole genome shotgun (WGS) entry which is preliminary data.</text>
</comment>
<accession>A0A081N1J9</accession>
<keyword evidence="1" id="KW-0001">2Fe-2S</keyword>
<feature type="domain" description="Rieske" evidence="5">
    <location>
        <begin position="2"/>
        <end position="103"/>
    </location>
</feature>
<evidence type="ECO:0000256" key="3">
    <source>
        <dbReference type="ARBA" id="ARBA00023004"/>
    </source>
</evidence>
<evidence type="ECO:0000256" key="1">
    <source>
        <dbReference type="ARBA" id="ARBA00022714"/>
    </source>
</evidence>
<dbReference type="InterPro" id="IPR036922">
    <property type="entry name" value="Rieske_2Fe-2S_sf"/>
</dbReference>
<keyword evidence="2" id="KW-0479">Metal-binding</keyword>
<evidence type="ECO:0000256" key="4">
    <source>
        <dbReference type="ARBA" id="ARBA00023014"/>
    </source>
</evidence>
<dbReference type="PANTHER" id="PTHR40261">
    <property type="match status" value="1"/>
</dbReference>
<proteinExistence type="predicted"/>
<sequence length="104" mass="11777">MIKLCAVDELTNPGSKGFHNEKGHLFVVRQDDNVYVYENSCPHLGINLEWHEEQFLDSEQRLIQCSNHGALFLIHNGECIAGPCPGEKLNPIPHEIREGVIYLP</sequence>
<keyword evidence="3" id="KW-0408">Iron</keyword>
<reference evidence="6 7" key="1">
    <citation type="submission" date="2014-06" db="EMBL/GenBank/DDBJ databases">
        <title>Whole Genome Sequences of Three Symbiotic Endozoicomonas Bacteria.</title>
        <authorList>
            <person name="Neave M.J."/>
            <person name="Apprill A."/>
            <person name="Voolstra C.R."/>
        </authorList>
    </citation>
    <scope>NUCLEOTIDE SEQUENCE [LARGE SCALE GENOMIC DNA]</scope>
    <source>
        <strain evidence="6 7">LMG 24815</strain>
    </source>
</reference>
<dbReference type="AlphaFoldDB" id="A0A081N1J9"/>
<dbReference type="Pfam" id="PF00355">
    <property type="entry name" value="Rieske"/>
    <property type="match status" value="1"/>
</dbReference>
<dbReference type="PROSITE" id="PS51296">
    <property type="entry name" value="RIESKE"/>
    <property type="match status" value="1"/>
</dbReference>
<dbReference type="InterPro" id="IPR017941">
    <property type="entry name" value="Rieske_2Fe-2S"/>
</dbReference>
<organism evidence="6 7">
    <name type="scientific">Endozoicomonas montiporae</name>
    <dbReference type="NCBI Taxonomy" id="1027273"/>
    <lineage>
        <taxon>Bacteria</taxon>
        <taxon>Pseudomonadati</taxon>
        <taxon>Pseudomonadota</taxon>
        <taxon>Gammaproteobacteria</taxon>
        <taxon>Oceanospirillales</taxon>
        <taxon>Endozoicomonadaceae</taxon>
        <taxon>Endozoicomonas</taxon>
    </lineage>
</organism>
<dbReference type="GO" id="GO:0051537">
    <property type="term" value="F:2 iron, 2 sulfur cluster binding"/>
    <property type="evidence" value="ECO:0007669"/>
    <property type="project" value="UniProtKB-KW"/>
</dbReference>
<dbReference type="eggNOG" id="COG2146">
    <property type="taxonomic scope" value="Bacteria"/>
</dbReference>
<dbReference type="Gene3D" id="2.102.10.10">
    <property type="entry name" value="Rieske [2Fe-2S] iron-sulphur domain"/>
    <property type="match status" value="1"/>
</dbReference>